<organism evidence="1 2">
    <name type="scientific">Saccharothrix ecbatanensis</name>
    <dbReference type="NCBI Taxonomy" id="1105145"/>
    <lineage>
        <taxon>Bacteria</taxon>
        <taxon>Bacillati</taxon>
        <taxon>Actinomycetota</taxon>
        <taxon>Actinomycetes</taxon>
        <taxon>Pseudonocardiales</taxon>
        <taxon>Pseudonocardiaceae</taxon>
        <taxon>Saccharothrix</taxon>
    </lineage>
</organism>
<keyword evidence="2" id="KW-1185">Reference proteome</keyword>
<dbReference type="Proteomes" id="UP000552097">
    <property type="component" value="Unassembled WGS sequence"/>
</dbReference>
<reference evidence="1 2" key="1">
    <citation type="submission" date="2020-08" db="EMBL/GenBank/DDBJ databases">
        <title>Sequencing the genomes of 1000 actinobacteria strains.</title>
        <authorList>
            <person name="Klenk H.-P."/>
        </authorList>
    </citation>
    <scope>NUCLEOTIDE SEQUENCE [LARGE SCALE GENOMIC DNA]</scope>
    <source>
        <strain evidence="1 2">DSM 45486</strain>
    </source>
</reference>
<accession>A0A7W9HH02</accession>
<name>A0A7W9HH02_9PSEU</name>
<protein>
    <submittedName>
        <fullName evidence="1">Uncharacterized protein</fullName>
    </submittedName>
</protein>
<comment type="caution">
    <text evidence="1">The sequence shown here is derived from an EMBL/GenBank/DDBJ whole genome shotgun (WGS) entry which is preliminary data.</text>
</comment>
<sequence>MTRILELRVLPPLAIGRLGAAAEPMDNYTAEPDPDEPLAPRVLVPAPTLRVDPDSGEIVDDKAPEQLRFTDGHGKVKPVAPFLEVWALTDDDRKLHPLTVDLLRANKLEPKDVRWCVRVGNHKIERRTYNLDDRIDADTGWFSDHGEHGLNGECANFLTGKTLPLGHARYIKPTTKYPGIRLRFTPAAGNVYGSGGTVGDHDPNVVDALYDATKGTWRGHVDEPGDPRLTIPGQIYAGDDEQRGWVSRGYLDDECDGLVHVELTVDGRKLKAYGRIGAGPPAYAPDSIPVRTIADELDQALYGPKARREDTAEDAHKVAEEVLRRALESVRLMNTAVMNGNTVDGRVDAASTMVRQDSADTGRTFEPIMAPSLVDTAAVFALHQNVLAALRSGTAPWFADVLRDHDEVGDLSAKGRRKMPALMRGADGRSLALTRRQVDLVRKAARQEIFRQENLRHDRGADESGGPA</sequence>
<evidence type="ECO:0000313" key="2">
    <source>
        <dbReference type="Proteomes" id="UP000552097"/>
    </source>
</evidence>
<gene>
    <name evidence="1" type="ORF">F4560_001900</name>
</gene>
<proteinExistence type="predicted"/>
<dbReference type="EMBL" id="JACHMO010000001">
    <property type="protein sequence ID" value="MBB5802132.1"/>
    <property type="molecule type" value="Genomic_DNA"/>
</dbReference>
<evidence type="ECO:0000313" key="1">
    <source>
        <dbReference type="EMBL" id="MBB5802132.1"/>
    </source>
</evidence>
<dbReference type="RefSeq" id="WP_184918660.1">
    <property type="nucleotide sequence ID" value="NZ_JACHMO010000001.1"/>
</dbReference>
<dbReference type="AlphaFoldDB" id="A0A7W9HH02"/>